<dbReference type="Proteomes" id="UP000613580">
    <property type="component" value="Unassembled WGS sequence"/>
</dbReference>
<organism evidence="1 2">
    <name type="scientific">Mycena chlorophos</name>
    <name type="common">Agaric fungus</name>
    <name type="synonym">Agaricus chlorophos</name>
    <dbReference type="NCBI Taxonomy" id="658473"/>
    <lineage>
        <taxon>Eukaryota</taxon>
        <taxon>Fungi</taxon>
        <taxon>Dikarya</taxon>
        <taxon>Basidiomycota</taxon>
        <taxon>Agaricomycotina</taxon>
        <taxon>Agaricomycetes</taxon>
        <taxon>Agaricomycetidae</taxon>
        <taxon>Agaricales</taxon>
        <taxon>Marasmiineae</taxon>
        <taxon>Mycenaceae</taxon>
        <taxon>Mycena</taxon>
    </lineage>
</organism>
<dbReference type="AlphaFoldDB" id="A0A8H6SBV0"/>
<name>A0A8H6SBV0_MYCCL</name>
<evidence type="ECO:0000313" key="2">
    <source>
        <dbReference type="Proteomes" id="UP000613580"/>
    </source>
</evidence>
<evidence type="ECO:0000313" key="1">
    <source>
        <dbReference type="EMBL" id="KAF7296676.1"/>
    </source>
</evidence>
<protein>
    <submittedName>
        <fullName evidence="1">F-box domain-containing protein</fullName>
    </submittedName>
</protein>
<comment type="caution">
    <text evidence="1">The sequence shown here is derived from an EMBL/GenBank/DDBJ whole genome shotgun (WGS) entry which is preliminary data.</text>
</comment>
<gene>
    <name evidence="1" type="ORF">HMN09_01076400</name>
</gene>
<dbReference type="Gene3D" id="3.80.10.10">
    <property type="entry name" value="Ribonuclease Inhibitor"/>
    <property type="match status" value="1"/>
</dbReference>
<reference evidence="1" key="1">
    <citation type="submission" date="2020-05" db="EMBL/GenBank/DDBJ databases">
        <title>Mycena genomes resolve the evolution of fungal bioluminescence.</title>
        <authorList>
            <person name="Tsai I.J."/>
        </authorList>
    </citation>
    <scope>NUCLEOTIDE SEQUENCE</scope>
    <source>
        <strain evidence="1">110903Hualien_Pintung</strain>
    </source>
</reference>
<dbReference type="EMBL" id="JACAZE010000016">
    <property type="protein sequence ID" value="KAF7296676.1"/>
    <property type="molecule type" value="Genomic_DNA"/>
</dbReference>
<dbReference type="OrthoDB" id="3055914at2759"/>
<sequence length="550" mass="62258">MDEQGIVSNHAQILDVLRALRAQSSAPDFKERTKSLLVEARNTLQAIEAEIAPLMRRREEELLRIAAIEDSLSPFHTLPTELAVQIFAEVIGRAPWPHEPQPVNARHPRFVSEEMEAAFTLSAVCSSWRNIVIQTPVLWTQGLLFKVALAKESYIRFVEHILQRSDPLPISISLDNYPGPPPRGSAADAGAQELLRVLITAAHRWEQFNCGLDDSFLFPFLSESQPLNHLKSLYLYHNSNEGARIKAFLNASALREALVSFITLPSGQPTVPLLPWGQLQLLTFRWHCPSDLWVPFLDPISECLSLVSLNLAVYAWPNNGLPEQRARVVLPFLEELRIELHDPQTVWLVLTFEPFFNRFSTPSLKMLSIETGTDLHPHATLLLAGEFINFLERSPRLEHLSMINCQHVSSTLLSILPRTPALTTFALDCPHLGVEDALFYQLAGGFTSLVAPKLHTLSFKGLNDSFSPHALQCLIRSRWWSDSEPPKNIPDVARWRSITVLSGYDETVWDPEAKEDVVRENHFRETKKVVRELCREGLELKVDFLYMDSA</sequence>
<proteinExistence type="predicted"/>
<dbReference type="InterPro" id="IPR032675">
    <property type="entry name" value="LRR_dom_sf"/>
</dbReference>
<accession>A0A8H6SBV0</accession>
<keyword evidence="2" id="KW-1185">Reference proteome</keyword>
<dbReference type="SUPFAM" id="SSF52047">
    <property type="entry name" value="RNI-like"/>
    <property type="match status" value="1"/>
</dbReference>